<dbReference type="AlphaFoldDB" id="A0A1X9T1A1"/>
<feature type="transmembrane region" description="Helical" evidence="7">
    <location>
        <begin position="250"/>
        <end position="270"/>
    </location>
</feature>
<dbReference type="GO" id="GO:0005886">
    <property type="term" value="C:plasma membrane"/>
    <property type="evidence" value="ECO:0007669"/>
    <property type="project" value="UniProtKB-SubCell"/>
</dbReference>
<dbReference type="SUPFAM" id="SSF74863">
    <property type="entry name" value="Thiol:disulfide interchange protein DsbD, N-terminal domain (DsbD-alpha)"/>
    <property type="match status" value="1"/>
</dbReference>
<keyword evidence="10" id="KW-0560">Oxidoreductase</keyword>
<accession>A0A1X9T1A1</accession>
<dbReference type="GO" id="GO:0047134">
    <property type="term" value="F:protein-disulfide reductase [NAD(P)H] activity"/>
    <property type="evidence" value="ECO:0007669"/>
    <property type="project" value="UniProtKB-EC"/>
</dbReference>
<keyword evidence="3 7" id="KW-0812">Transmembrane</keyword>
<dbReference type="InterPro" id="IPR036929">
    <property type="entry name" value="DsbDN_sf"/>
</dbReference>
<dbReference type="NCBIfam" id="NF001419">
    <property type="entry name" value="PRK00293.1"/>
    <property type="match status" value="1"/>
</dbReference>
<dbReference type="InterPro" id="IPR036249">
    <property type="entry name" value="Thioredoxin-like_sf"/>
</dbReference>
<sequence>MKKLLYIFIFIASLAFSSVLEPKDAFKIGISGDNQSGIIAKFDIANGVYLYQDKIKIELDNSDITKLLNTPKAIKYDSYDIYRDLELFIPAGLVIGKNSFNIDIYYQGCSDDGFCYQPLKDSFKVKFDLNGKVIATLSQPSNLENSNPKQNNQNIQNEQSQIALNLENSSILWTISTFFVYGILLSFTPCIFPMIPILSGLIIAKGDSSAKNGFIISFVYVLAMSLTYALAGIAASMLGASVQGLLQTPVVLICFSVVFVTLALSMFGLFEFEMPKRVQNYLNNKSSKFGGMSGVIFMGIASALIVGPCVAAPLAGALLYIANSGDMVVGGVALFVMSFAMGLPLLAIGLGGGKILPKPGEWMVKIKILFGFIMLGMAVWIIKPIINDSLAMLGYGILGVILAVVFGAFDNANSTIQKVIKAISIIIFTISMVVIIDFTISKLAPNLKINSQISQTQNELKFEYVTNLKELKDIIKSSQTPLFVDFWASWCVNCKELENNIFTQKDIASKLKEFRLIKIDLSHNTKENKELMKEYKIFGPPVLLIFNKGELKSQITGLISADELLKRLNQI</sequence>
<feature type="chain" id="PRO_5012485550" evidence="8">
    <location>
        <begin position="18"/>
        <end position="571"/>
    </location>
</feature>
<dbReference type="Gene3D" id="3.40.30.10">
    <property type="entry name" value="Glutaredoxin"/>
    <property type="match status" value="1"/>
</dbReference>
<feature type="transmembrane region" description="Helical" evidence="7">
    <location>
        <begin position="368"/>
        <end position="386"/>
    </location>
</feature>
<evidence type="ECO:0000256" key="6">
    <source>
        <dbReference type="ARBA" id="ARBA00023136"/>
    </source>
</evidence>
<dbReference type="Pfam" id="PF11412">
    <property type="entry name" value="DsbD_N"/>
    <property type="match status" value="1"/>
</dbReference>
<dbReference type="EMBL" id="CP018791">
    <property type="protein sequence ID" value="ARR02290.1"/>
    <property type="molecule type" value="Genomic_DNA"/>
</dbReference>
<evidence type="ECO:0000256" key="5">
    <source>
        <dbReference type="ARBA" id="ARBA00022989"/>
    </source>
</evidence>
<dbReference type="PROSITE" id="PS51352">
    <property type="entry name" value="THIOREDOXIN_2"/>
    <property type="match status" value="1"/>
</dbReference>
<dbReference type="InterPro" id="IPR028250">
    <property type="entry name" value="DsbDN"/>
</dbReference>
<organism evidence="10 11">
    <name type="scientific">Campylobacter vicugnae</name>
    <dbReference type="NCBI Taxonomy" id="1660076"/>
    <lineage>
        <taxon>Bacteria</taxon>
        <taxon>Pseudomonadati</taxon>
        <taxon>Campylobacterota</taxon>
        <taxon>Epsilonproteobacteria</taxon>
        <taxon>Campylobacterales</taxon>
        <taxon>Campylobacteraceae</taxon>
        <taxon>Campylobacter</taxon>
    </lineage>
</organism>
<evidence type="ECO:0000259" key="9">
    <source>
        <dbReference type="PROSITE" id="PS51352"/>
    </source>
</evidence>
<feature type="domain" description="Thioredoxin" evidence="9">
    <location>
        <begin position="438"/>
        <end position="571"/>
    </location>
</feature>
<name>A0A1X9T1A1_9BACT</name>
<dbReference type="InterPro" id="IPR035671">
    <property type="entry name" value="DsbD_gamma"/>
</dbReference>
<feature type="transmembrane region" description="Helical" evidence="7">
    <location>
        <begin position="327"/>
        <end position="348"/>
    </location>
</feature>
<evidence type="ECO:0000313" key="11">
    <source>
        <dbReference type="Proteomes" id="UP000194265"/>
    </source>
</evidence>
<comment type="subcellular location">
    <subcellularLocation>
        <location evidence="1">Cell membrane</location>
        <topology evidence="1">Multi-pass membrane protein</topology>
    </subcellularLocation>
</comment>
<evidence type="ECO:0000313" key="10">
    <source>
        <dbReference type="EMBL" id="ARR02290.1"/>
    </source>
</evidence>
<evidence type="ECO:0000256" key="3">
    <source>
        <dbReference type="ARBA" id="ARBA00022692"/>
    </source>
</evidence>
<keyword evidence="8" id="KW-0732">Signal</keyword>
<evidence type="ECO:0000256" key="8">
    <source>
        <dbReference type="SAM" id="SignalP"/>
    </source>
</evidence>
<evidence type="ECO:0000256" key="4">
    <source>
        <dbReference type="ARBA" id="ARBA00022748"/>
    </source>
</evidence>
<protein>
    <submittedName>
        <fullName evidence="10">Thiol:disulfide interchange protein DsbD</fullName>
        <ecNumber evidence="10">1.8.1.8</ecNumber>
    </submittedName>
</protein>
<keyword evidence="2" id="KW-1003">Cell membrane</keyword>
<dbReference type="OrthoDB" id="9811036at2"/>
<keyword evidence="6 7" id="KW-0472">Membrane</keyword>
<feature type="transmembrane region" description="Helical" evidence="7">
    <location>
        <begin position="291"/>
        <end position="321"/>
    </location>
</feature>
<dbReference type="Gene3D" id="2.60.40.1250">
    <property type="entry name" value="Thiol:disulfide interchange protein DsbD, N-terminal domain"/>
    <property type="match status" value="1"/>
</dbReference>
<dbReference type="CDD" id="cd02953">
    <property type="entry name" value="DsbDgamma"/>
    <property type="match status" value="1"/>
</dbReference>
<keyword evidence="5 7" id="KW-1133">Transmembrane helix</keyword>
<evidence type="ECO:0000256" key="1">
    <source>
        <dbReference type="ARBA" id="ARBA00004651"/>
    </source>
</evidence>
<dbReference type="RefSeq" id="WP_086333714.1">
    <property type="nucleotide sequence ID" value="NZ_CP018791.1"/>
</dbReference>
<dbReference type="Pfam" id="PF02683">
    <property type="entry name" value="DsbD_TM"/>
    <property type="match status" value="1"/>
</dbReference>
<dbReference type="InterPro" id="IPR003834">
    <property type="entry name" value="Cyt_c_assmbl_TM_dom"/>
</dbReference>
<dbReference type="GO" id="GO:0017004">
    <property type="term" value="P:cytochrome complex assembly"/>
    <property type="evidence" value="ECO:0007669"/>
    <property type="project" value="UniProtKB-KW"/>
</dbReference>
<feature type="signal peptide" evidence="8">
    <location>
        <begin position="1"/>
        <end position="17"/>
    </location>
</feature>
<dbReference type="STRING" id="1660074.CVIC8964_0879"/>
<dbReference type="PANTHER" id="PTHR32234">
    <property type="entry name" value="THIOL:DISULFIDE INTERCHANGE PROTEIN DSBD"/>
    <property type="match status" value="1"/>
</dbReference>
<feature type="transmembrane region" description="Helical" evidence="7">
    <location>
        <begin position="215"/>
        <end position="238"/>
    </location>
</feature>
<dbReference type="GO" id="GO:0045454">
    <property type="term" value="P:cell redox homeostasis"/>
    <property type="evidence" value="ECO:0007669"/>
    <property type="project" value="TreeGrafter"/>
</dbReference>
<evidence type="ECO:0000256" key="7">
    <source>
        <dbReference type="SAM" id="Phobius"/>
    </source>
</evidence>
<dbReference type="PANTHER" id="PTHR32234:SF0">
    <property type="entry name" value="THIOL:DISULFIDE INTERCHANGE PROTEIN DSBD"/>
    <property type="match status" value="1"/>
</dbReference>
<dbReference type="SUPFAM" id="SSF52833">
    <property type="entry name" value="Thioredoxin-like"/>
    <property type="match status" value="1"/>
</dbReference>
<evidence type="ECO:0000256" key="2">
    <source>
        <dbReference type="ARBA" id="ARBA00022475"/>
    </source>
</evidence>
<dbReference type="Pfam" id="PF00085">
    <property type="entry name" value="Thioredoxin"/>
    <property type="match status" value="1"/>
</dbReference>
<dbReference type="InterPro" id="IPR013766">
    <property type="entry name" value="Thioredoxin_domain"/>
</dbReference>
<proteinExistence type="predicted"/>
<keyword evidence="4" id="KW-0201">Cytochrome c-type biogenesis</keyword>
<reference evidence="10 11" key="1">
    <citation type="journal article" date="2017" name="Genome Biol. Evol.">
        <title>Comparative Genomic Analysis Identifies a Campylobacter Clade Deficient in Selenium Metabolism.</title>
        <authorList>
            <person name="Miller W.G."/>
            <person name="Yee E."/>
            <person name="Lopes B.S."/>
            <person name="Chapman M.H."/>
            <person name="Huynh S."/>
            <person name="Bono J.L."/>
            <person name="Parker C.T."/>
            <person name="Strachan N.J.C."/>
            <person name="Forbes K.J."/>
        </authorList>
    </citation>
    <scope>NUCLEOTIDE SEQUENCE [LARGE SCALE GENOMIC DNA]</scope>
    <source>
        <strain evidence="10 11">RM8964</strain>
    </source>
</reference>
<feature type="transmembrane region" description="Helical" evidence="7">
    <location>
        <begin position="419"/>
        <end position="440"/>
    </location>
</feature>
<gene>
    <name evidence="10" type="primary">dsbD</name>
    <name evidence="10" type="ORF">CVIC8964_0879</name>
</gene>
<dbReference type="EC" id="1.8.1.8" evidence="10"/>
<feature type="transmembrane region" description="Helical" evidence="7">
    <location>
        <begin position="392"/>
        <end position="412"/>
    </location>
</feature>
<dbReference type="Proteomes" id="UP000194265">
    <property type="component" value="Chromosome"/>
</dbReference>
<feature type="transmembrane region" description="Helical" evidence="7">
    <location>
        <begin position="178"/>
        <end position="203"/>
    </location>
</feature>